<organism evidence="2 3">
    <name type="scientific">Caldimonas caldifontis</name>
    <dbReference type="NCBI Taxonomy" id="1452508"/>
    <lineage>
        <taxon>Bacteria</taxon>
        <taxon>Pseudomonadati</taxon>
        <taxon>Pseudomonadota</taxon>
        <taxon>Betaproteobacteria</taxon>
        <taxon>Burkholderiales</taxon>
        <taxon>Sphaerotilaceae</taxon>
        <taxon>Caldimonas</taxon>
    </lineage>
</organism>
<keyword evidence="1" id="KW-0812">Transmembrane</keyword>
<dbReference type="RefSeq" id="WP_104303177.1">
    <property type="nucleotide sequence ID" value="NZ_PSNX01000011.1"/>
</dbReference>
<dbReference type="OrthoDB" id="7324255at2"/>
<gene>
    <name evidence="2" type="ORF">C1704_13105</name>
</gene>
<feature type="transmembrane region" description="Helical" evidence="1">
    <location>
        <begin position="79"/>
        <end position="100"/>
    </location>
</feature>
<evidence type="ECO:0000256" key="1">
    <source>
        <dbReference type="SAM" id="Phobius"/>
    </source>
</evidence>
<accession>A0A2S5ST30</accession>
<sequence length="451" mass="50427">MSARVSDTEVARWALDASDWLWGTVQGAWNEKQSTSQVIVDAVIGMIPLVGDVTAARDLIAVSTRLASDPAKREDTMEWVLLVVLVFALIPVIGGVIKGVGRLLIKGIREGADNAQVLRDIVEFCNRIGHGNAVVWVRQLHIAGYQAQVLAKFNELMDLLVQALTRMRDRLGWFASDGMKRACTDWIDNFRALKTQGARMIPRAIRELDAWMRQVQRAVYQGQWHTVTPGVRNLTREAEAALIENAPRKLPRQRSGHPANAFEDYQHVQGWPDLRRGAKLIPETDTYYSEAIAAFSGPMRAVELKPGQTIYRVLLPARNGKASPWWLEKLPETAQEWRELLAVLDKFNKNNFFIKYTVPEGTTLKAWRGKAAEQFHGEVGQYLPGGGIQLFVDFPPHIRAEVLELPALSTGWGKTTKRYGYGPQADATIGEIELERLAANEVRTKMTGTGP</sequence>
<protein>
    <submittedName>
        <fullName evidence="2">Uncharacterized protein</fullName>
    </submittedName>
</protein>
<proteinExistence type="predicted"/>
<comment type="caution">
    <text evidence="2">The sequence shown here is derived from an EMBL/GenBank/DDBJ whole genome shotgun (WGS) entry which is preliminary data.</text>
</comment>
<evidence type="ECO:0000313" key="3">
    <source>
        <dbReference type="Proteomes" id="UP000238605"/>
    </source>
</evidence>
<evidence type="ECO:0000313" key="2">
    <source>
        <dbReference type="EMBL" id="PPE65844.1"/>
    </source>
</evidence>
<dbReference type="Proteomes" id="UP000238605">
    <property type="component" value="Unassembled WGS sequence"/>
</dbReference>
<keyword evidence="1" id="KW-0472">Membrane</keyword>
<dbReference type="InterPro" id="IPR049802">
    <property type="entry name" value="RhsC-like_FIX"/>
</dbReference>
<keyword evidence="1" id="KW-1133">Transmembrane helix</keyword>
<reference evidence="2 3" key="1">
    <citation type="submission" date="2018-02" db="EMBL/GenBank/DDBJ databases">
        <title>Reclassifiation of [Polyangium] brachysporum DSM 7029 as Guopingzhaonella breviflexa gen. nov., sp. nov., a member of the family Comamonadaceae.</title>
        <authorList>
            <person name="Tang B."/>
        </authorList>
    </citation>
    <scope>NUCLEOTIDE SEQUENCE [LARGE SCALE GENOMIC DNA]</scope>
    <source>
        <strain evidence="2 3">BCRC 80649</strain>
    </source>
</reference>
<keyword evidence="3" id="KW-1185">Reference proteome</keyword>
<dbReference type="CDD" id="cd20746">
    <property type="entry name" value="FIX_Ntox15_NUC_DUF4112_RhsA-like"/>
    <property type="match status" value="1"/>
</dbReference>
<name>A0A2S5ST30_9BURK</name>
<dbReference type="AlphaFoldDB" id="A0A2S5ST30"/>
<dbReference type="EMBL" id="PSNX01000011">
    <property type="protein sequence ID" value="PPE65844.1"/>
    <property type="molecule type" value="Genomic_DNA"/>
</dbReference>